<dbReference type="EMBL" id="CAEZXR010000352">
    <property type="protein sequence ID" value="CAB4727825.1"/>
    <property type="molecule type" value="Genomic_DNA"/>
</dbReference>
<protein>
    <submittedName>
        <fullName evidence="2">Unannotated protein</fullName>
    </submittedName>
</protein>
<accession>A0A6J6RZF5</accession>
<keyword evidence="1" id="KW-0812">Transmembrane</keyword>
<gene>
    <name evidence="2" type="ORF">UFOPK2579_02397</name>
</gene>
<name>A0A6J6RZF5_9ZZZZ</name>
<sequence>MTAAEQVATSYAIALPVLAVIGLTYRAITHHRTHRTRHRSRTG</sequence>
<dbReference type="AlphaFoldDB" id="A0A6J6RZF5"/>
<evidence type="ECO:0000313" key="2">
    <source>
        <dbReference type="EMBL" id="CAB4727825.1"/>
    </source>
</evidence>
<feature type="transmembrane region" description="Helical" evidence="1">
    <location>
        <begin position="6"/>
        <end position="28"/>
    </location>
</feature>
<organism evidence="2">
    <name type="scientific">freshwater metagenome</name>
    <dbReference type="NCBI Taxonomy" id="449393"/>
    <lineage>
        <taxon>unclassified sequences</taxon>
        <taxon>metagenomes</taxon>
        <taxon>ecological metagenomes</taxon>
    </lineage>
</organism>
<evidence type="ECO:0000256" key="1">
    <source>
        <dbReference type="SAM" id="Phobius"/>
    </source>
</evidence>
<keyword evidence="1" id="KW-1133">Transmembrane helix</keyword>
<reference evidence="2" key="1">
    <citation type="submission" date="2020-05" db="EMBL/GenBank/DDBJ databases">
        <authorList>
            <person name="Chiriac C."/>
            <person name="Salcher M."/>
            <person name="Ghai R."/>
            <person name="Kavagutti S V."/>
        </authorList>
    </citation>
    <scope>NUCLEOTIDE SEQUENCE</scope>
</reference>
<proteinExistence type="predicted"/>
<keyword evidence="1" id="KW-0472">Membrane</keyword>